<evidence type="ECO:0000313" key="1">
    <source>
        <dbReference type="EMBL" id="PNZ68845.1"/>
    </source>
</evidence>
<reference evidence="1 2" key="1">
    <citation type="submission" date="2017-08" db="EMBL/GenBank/DDBJ databases">
        <title>Draft genome sequences of 64 type strains of genus Staph aureus.</title>
        <authorList>
            <person name="Cole K."/>
            <person name="Golubchik T."/>
            <person name="Russell J."/>
            <person name="Foster D."/>
            <person name="Llewelyn M."/>
            <person name="Wilson D."/>
            <person name="Crook D."/>
            <person name="Paul J."/>
        </authorList>
    </citation>
    <scope>NUCLEOTIDE SEQUENCE [LARGE SCALE GENOMIC DNA]</scope>
    <source>
        <strain evidence="1 2">NCTC 12101</strain>
    </source>
</reference>
<organism evidence="1 2">
    <name type="scientific">Staphylococcus auricularis</name>
    <dbReference type="NCBI Taxonomy" id="29379"/>
    <lineage>
        <taxon>Bacteria</taxon>
        <taxon>Bacillati</taxon>
        <taxon>Bacillota</taxon>
        <taxon>Bacilli</taxon>
        <taxon>Bacillales</taxon>
        <taxon>Staphylococcaceae</taxon>
        <taxon>Staphylococcus</taxon>
    </lineage>
</organism>
<dbReference type="GeneID" id="64981380"/>
<name>A0AAP8PQP1_9STAP</name>
<gene>
    <name evidence="1" type="ORF">CD158_02640</name>
</gene>
<sequence length="83" mass="9774">MKITKTEVEKYLALVEDLNPLHGTVVPGQYVVQRVMTQCGLTWHHYTQPIYFNDELEYDVIQDATLKLRNQDDQIKLVIRRLS</sequence>
<proteinExistence type="predicted"/>
<dbReference type="RefSeq" id="WP_059107392.1">
    <property type="nucleotide sequence ID" value="NZ_AP024589.1"/>
</dbReference>
<dbReference type="EMBL" id="PPQW01000009">
    <property type="protein sequence ID" value="PNZ68845.1"/>
    <property type="molecule type" value="Genomic_DNA"/>
</dbReference>
<evidence type="ECO:0000313" key="2">
    <source>
        <dbReference type="Proteomes" id="UP000242470"/>
    </source>
</evidence>
<dbReference type="AlphaFoldDB" id="A0AAP8PQP1"/>
<protein>
    <submittedName>
        <fullName evidence="1">Uncharacterized protein</fullName>
    </submittedName>
</protein>
<accession>A0AAP8PQP1</accession>
<dbReference type="Proteomes" id="UP000242470">
    <property type="component" value="Unassembled WGS sequence"/>
</dbReference>
<comment type="caution">
    <text evidence="1">The sequence shown here is derived from an EMBL/GenBank/DDBJ whole genome shotgun (WGS) entry which is preliminary data.</text>
</comment>